<sequence>MGKKDKPGSLNGDSKGANSNANQSGPRASIACERCRRRHIKCDGETICTNCKKVNAECVYVEGDKKIVISLRFLQKLKRDNEGLRKLIAHYRGLLNASGNAQGSEPILDNSLENDIDMDLNAICEENNVDPNSKFNVNASPDGAISGESSPSSVRSTVPKKNSPDSMYIKAEDSLNYSPAHSTNETSSVGRNTPATTTSTNDTNAPLMVTLPTEHGCVVIPLMDAAGKIDSNAGSFQGTSSMSTFGADLKGLMPRQTEVDLNDVSPSKAQRRPVVARLKRNGLKFNIQIFQDCREHPSEISFELPPYERAVSAHQMFDHYLCGSFYFFNAYEFKKKLHETYNNMTSGTINLPELLWITKLLLVLALGELYFLGSKKGQKEKAANVYNNGQGNGDDMSNSRSGGSSRSDSEAASIKGFAEILFFRKASCLSRILIDEVHSSPSIEGIEVMFLTSFFHQIMDWQVGAYLVNGVALRSTLLLGLHVDAGKDSFTLHELEHRRRIWWSIFHFDRYIAAKAGLPLTIYETSIFAQYPRDIEGTDGVRGEFPKADYINSFIEVTKIVSFTLSELYQRQPDASASVNILPSIYEVMNRLFSWKSKWTAKLGINWNPSGTEFTISRTAANVYHEYLHCVNLTVRPLLYHFVRKRILDRHDHPGPTDLSSYSQSIITLLNASMSASLQTIESLQYLLSVDEFASFGYLDREYCFSSASTLMLFIVAFGVSQICSPTIGKALQLLHYSELAGNSHASIRKKQLLNLTSSFQFLDQTFIMAAEGEIALEKLRNSSNKSESESANTNPPVGGIPSESGQQRQQQPQQGQDQVTQPQQEMQQPQVPTERNQFLRVSNLQNAVNPTNNVEANSGPVPIDLHQLSNISLDEFQAESINFGLDEEKDLWEEITTEASWLGNVSDEFRSLIQDSNIFGSNDNFK</sequence>
<keyword evidence="4" id="KW-0238">DNA-binding</keyword>
<evidence type="ECO:0000313" key="9">
    <source>
        <dbReference type="EMBL" id="ANB13247.1"/>
    </source>
</evidence>
<feature type="compositionally biased region" description="Polar residues" evidence="7">
    <location>
        <begin position="175"/>
        <end position="191"/>
    </location>
</feature>
<evidence type="ECO:0000256" key="5">
    <source>
        <dbReference type="ARBA" id="ARBA00023163"/>
    </source>
</evidence>
<dbReference type="InterPro" id="IPR051711">
    <property type="entry name" value="Stress_Response_Reg"/>
</dbReference>
<proteinExistence type="predicted"/>
<feature type="region of interest" description="Disordered" evidence="7">
    <location>
        <begin position="384"/>
        <end position="407"/>
    </location>
</feature>
<evidence type="ECO:0000256" key="3">
    <source>
        <dbReference type="ARBA" id="ARBA00023015"/>
    </source>
</evidence>
<dbReference type="Pfam" id="PF00172">
    <property type="entry name" value="Zn_clus"/>
    <property type="match status" value="1"/>
</dbReference>
<dbReference type="GO" id="GO:0043565">
    <property type="term" value="F:sequence-specific DNA binding"/>
    <property type="evidence" value="ECO:0007669"/>
    <property type="project" value="TreeGrafter"/>
</dbReference>
<dbReference type="PROSITE" id="PS00463">
    <property type="entry name" value="ZN2_CY6_FUNGAL_1"/>
    <property type="match status" value="1"/>
</dbReference>
<feature type="compositionally biased region" description="Low complexity" evidence="7">
    <location>
        <begin position="192"/>
        <end position="205"/>
    </location>
</feature>
<evidence type="ECO:0000313" key="10">
    <source>
        <dbReference type="Proteomes" id="UP000189580"/>
    </source>
</evidence>
<dbReference type="SUPFAM" id="SSF57701">
    <property type="entry name" value="Zn2/Cys6 DNA-binding domain"/>
    <property type="match status" value="1"/>
</dbReference>
<dbReference type="PANTHER" id="PTHR47540:SF6">
    <property type="entry name" value="ZN(II)2CYS6 TRANSCRIPTION FACTOR (EUROFUNG)"/>
    <property type="match status" value="1"/>
</dbReference>
<dbReference type="RefSeq" id="XP_018735724.1">
    <property type="nucleotide sequence ID" value="XM_018878418.1"/>
</dbReference>
<dbReference type="GO" id="GO:0005634">
    <property type="term" value="C:nucleus"/>
    <property type="evidence" value="ECO:0007669"/>
    <property type="project" value="UniProtKB-SubCell"/>
</dbReference>
<dbReference type="GO" id="GO:0006351">
    <property type="term" value="P:DNA-templated transcription"/>
    <property type="evidence" value="ECO:0007669"/>
    <property type="project" value="InterPro"/>
</dbReference>
<dbReference type="SMART" id="SM00906">
    <property type="entry name" value="Fungal_trans"/>
    <property type="match status" value="1"/>
</dbReference>
<feature type="compositionally biased region" description="Low complexity" evidence="7">
    <location>
        <begin position="807"/>
        <end position="834"/>
    </location>
</feature>
<feature type="compositionally biased region" description="Low complexity" evidence="7">
    <location>
        <begin position="393"/>
        <end position="406"/>
    </location>
</feature>
<feature type="region of interest" description="Disordered" evidence="7">
    <location>
        <begin position="133"/>
        <end position="205"/>
    </location>
</feature>
<dbReference type="InterPro" id="IPR007219">
    <property type="entry name" value="XnlR_reg_dom"/>
</dbReference>
<dbReference type="InterPro" id="IPR001138">
    <property type="entry name" value="Zn2Cys6_DnaBD"/>
</dbReference>
<organism evidence="9 10">
    <name type="scientific">Sugiyamaella lignohabitans</name>
    <dbReference type="NCBI Taxonomy" id="796027"/>
    <lineage>
        <taxon>Eukaryota</taxon>
        <taxon>Fungi</taxon>
        <taxon>Dikarya</taxon>
        <taxon>Ascomycota</taxon>
        <taxon>Saccharomycotina</taxon>
        <taxon>Dipodascomycetes</taxon>
        <taxon>Dipodascales</taxon>
        <taxon>Trichomonascaceae</taxon>
        <taxon>Sugiyamaella</taxon>
    </lineage>
</organism>
<dbReference type="PROSITE" id="PS50048">
    <property type="entry name" value="ZN2_CY6_FUNGAL_2"/>
    <property type="match status" value="1"/>
</dbReference>
<feature type="domain" description="Zn(2)-C6 fungal-type" evidence="8">
    <location>
        <begin position="31"/>
        <end position="60"/>
    </location>
</feature>
<dbReference type="SMART" id="SM00066">
    <property type="entry name" value="GAL4"/>
    <property type="match status" value="1"/>
</dbReference>
<keyword evidence="5" id="KW-0804">Transcription</keyword>
<dbReference type="GeneID" id="30033341"/>
<dbReference type="KEGG" id="slb:AWJ20_1529"/>
<dbReference type="PANTHER" id="PTHR47540">
    <property type="entry name" value="THIAMINE REPRESSIBLE GENES REGULATORY PROTEIN THI5"/>
    <property type="match status" value="1"/>
</dbReference>
<comment type="subcellular location">
    <subcellularLocation>
        <location evidence="1">Nucleus</location>
    </subcellularLocation>
</comment>
<keyword evidence="3" id="KW-0805">Transcription regulation</keyword>
<dbReference type="EMBL" id="CP014501">
    <property type="protein sequence ID" value="ANB13247.1"/>
    <property type="molecule type" value="Genomic_DNA"/>
</dbReference>
<protein>
    <submittedName>
        <fullName evidence="9">Put3p</fullName>
    </submittedName>
</protein>
<accession>A0A161HK36</accession>
<keyword evidence="6" id="KW-0539">Nucleus</keyword>
<feature type="compositionally biased region" description="Polar residues" evidence="7">
    <location>
        <begin position="16"/>
        <end position="26"/>
    </location>
</feature>
<evidence type="ECO:0000256" key="6">
    <source>
        <dbReference type="ARBA" id="ARBA00023242"/>
    </source>
</evidence>
<keyword evidence="10" id="KW-1185">Reference proteome</keyword>
<dbReference type="InterPro" id="IPR036864">
    <property type="entry name" value="Zn2-C6_fun-type_DNA-bd_sf"/>
</dbReference>
<dbReference type="AlphaFoldDB" id="A0A161HK36"/>
<evidence type="ECO:0000256" key="4">
    <source>
        <dbReference type="ARBA" id="ARBA00023125"/>
    </source>
</evidence>
<dbReference type="GO" id="GO:0045944">
    <property type="term" value="P:positive regulation of transcription by RNA polymerase II"/>
    <property type="evidence" value="ECO:0007669"/>
    <property type="project" value="TreeGrafter"/>
</dbReference>
<dbReference type="Proteomes" id="UP000189580">
    <property type="component" value="Chromosome a"/>
</dbReference>
<dbReference type="Gene3D" id="4.10.240.10">
    <property type="entry name" value="Zn(2)-C6 fungal-type DNA-binding domain"/>
    <property type="match status" value="1"/>
</dbReference>
<dbReference type="CDD" id="cd00067">
    <property type="entry name" value="GAL4"/>
    <property type="match status" value="1"/>
</dbReference>
<gene>
    <name evidence="9" type="primary">PUT3</name>
    <name evidence="9" type="ORF">AWJ20_1529</name>
</gene>
<dbReference type="Pfam" id="PF04082">
    <property type="entry name" value="Fungal_trans"/>
    <property type="match status" value="1"/>
</dbReference>
<dbReference type="CDD" id="cd12148">
    <property type="entry name" value="fungal_TF_MHR"/>
    <property type="match status" value="1"/>
</dbReference>
<evidence type="ECO:0000259" key="8">
    <source>
        <dbReference type="PROSITE" id="PS50048"/>
    </source>
</evidence>
<dbReference type="GO" id="GO:0008270">
    <property type="term" value="F:zinc ion binding"/>
    <property type="evidence" value="ECO:0007669"/>
    <property type="project" value="InterPro"/>
</dbReference>
<feature type="region of interest" description="Disordered" evidence="7">
    <location>
        <begin position="781"/>
        <end position="834"/>
    </location>
</feature>
<evidence type="ECO:0000256" key="1">
    <source>
        <dbReference type="ARBA" id="ARBA00004123"/>
    </source>
</evidence>
<dbReference type="GO" id="GO:0000981">
    <property type="term" value="F:DNA-binding transcription factor activity, RNA polymerase II-specific"/>
    <property type="evidence" value="ECO:0007669"/>
    <property type="project" value="InterPro"/>
</dbReference>
<feature type="region of interest" description="Disordered" evidence="7">
    <location>
        <begin position="1"/>
        <end position="26"/>
    </location>
</feature>
<name>A0A161HK36_9ASCO</name>
<feature type="compositionally biased region" description="Polar residues" evidence="7">
    <location>
        <begin position="147"/>
        <end position="160"/>
    </location>
</feature>
<dbReference type="OrthoDB" id="2110361at2759"/>
<reference evidence="9 10" key="1">
    <citation type="submission" date="2016-02" db="EMBL/GenBank/DDBJ databases">
        <title>Complete genome sequence and transcriptome regulation of the pentose utilising yeast Sugiyamaella lignohabitans.</title>
        <authorList>
            <person name="Bellasio M."/>
            <person name="Peymann A."/>
            <person name="Valli M."/>
            <person name="Sipitzky M."/>
            <person name="Graf A."/>
            <person name="Sauer M."/>
            <person name="Marx H."/>
            <person name="Mattanovich D."/>
        </authorList>
    </citation>
    <scope>NUCLEOTIDE SEQUENCE [LARGE SCALE GENOMIC DNA]</scope>
    <source>
        <strain evidence="9 10">CBS 10342</strain>
    </source>
</reference>
<evidence type="ECO:0000256" key="2">
    <source>
        <dbReference type="ARBA" id="ARBA00022723"/>
    </source>
</evidence>
<evidence type="ECO:0000256" key="7">
    <source>
        <dbReference type="SAM" id="MobiDB-lite"/>
    </source>
</evidence>
<keyword evidence="2" id="KW-0479">Metal-binding</keyword>